<proteinExistence type="predicted"/>
<evidence type="ECO:0008006" key="3">
    <source>
        <dbReference type="Google" id="ProtNLM"/>
    </source>
</evidence>
<protein>
    <recommendedName>
        <fullName evidence="3">Portal protein</fullName>
    </recommendedName>
</protein>
<sequence>MSTKSELKTLADEAAYPLAPLAEPDERENVEGNSETEEEALELVGDWWDRDSTAKSAVEHEFAQIYLAMTDQHWDLDGPTGAPLRSDEEKLGHPNAVESVIFSLIEGMLAEFTQDVELIDYPSEANDEAAAKTITRLKRSILDKNAFATKYTQWGHHFGWYGTAIWGPRWDPEWKGGKGPNQWVGDIRIEAVHPQLLFPDHRCGENIHDGYRIHKAVWRPLEYIRQHYPARGHLVLDHTKVTGIDTGTIDWDDTTPTAPDGMARLVETWYIGKPLLDSRDEGDNEGDKDTEDDGVGLHVIWWVADQNLYLDHRNYMYFDPEETVKFPFIWAVCYPREDSPWGYSEAHKLLNPQIQLNKLSEIAMEGAALQALGFTVASQNSVSERQQREIELFSSIPGMWFFVDDPQGIKYFSGQGVPGSLLNDILRRTRHMETMIGRFDITQGKAPSSVTAFSALNLLAERAQVRLRPKEQAREEALVELSQWLSRLIVRFYDEPRAYRIIGKDDQDIERGIFQPDEMWRVWDRKTGNVMERNRFVPAEGMVEGDDYEYFCPEFDSKCTVSRAQPTDRFFFIELAKEMVGAKLWPPRLLHFAMEHGRLPAWPDIEKEVEALFGQASPVQPRPPEGGSPEVAAPEAPQEIDPETLIAMLPPAQQQQLAGLPPQQRQEVIGQMMAAVQGGPPSA</sequence>
<accession>A0A6M3IEM0</accession>
<dbReference type="Pfam" id="PF16510">
    <property type="entry name" value="P22_portal"/>
    <property type="match status" value="1"/>
</dbReference>
<feature type="region of interest" description="Disordered" evidence="1">
    <location>
        <begin position="1"/>
        <end position="38"/>
    </location>
</feature>
<evidence type="ECO:0000313" key="2">
    <source>
        <dbReference type="EMBL" id="QJA55896.1"/>
    </source>
</evidence>
<organism evidence="2">
    <name type="scientific">viral metagenome</name>
    <dbReference type="NCBI Taxonomy" id="1070528"/>
    <lineage>
        <taxon>unclassified sequences</taxon>
        <taxon>metagenomes</taxon>
        <taxon>organismal metagenomes</taxon>
    </lineage>
</organism>
<gene>
    <name evidence="2" type="ORF">MM415B01970_0010</name>
</gene>
<name>A0A6M3IEM0_9ZZZZ</name>
<feature type="compositionally biased region" description="Low complexity" evidence="1">
    <location>
        <begin position="12"/>
        <end position="22"/>
    </location>
</feature>
<evidence type="ECO:0000256" key="1">
    <source>
        <dbReference type="SAM" id="MobiDB-lite"/>
    </source>
</evidence>
<reference evidence="2" key="1">
    <citation type="submission" date="2020-03" db="EMBL/GenBank/DDBJ databases">
        <title>The deep terrestrial virosphere.</title>
        <authorList>
            <person name="Holmfeldt K."/>
            <person name="Nilsson E."/>
            <person name="Simone D."/>
            <person name="Lopez-Fernandez M."/>
            <person name="Wu X."/>
            <person name="de Brujin I."/>
            <person name="Lundin D."/>
            <person name="Andersson A."/>
            <person name="Bertilsson S."/>
            <person name="Dopson M."/>
        </authorList>
    </citation>
    <scope>NUCLEOTIDE SEQUENCE</scope>
    <source>
        <strain evidence="2">MM415B01970</strain>
    </source>
</reference>
<dbReference type="EMBL" id="MT141188">
    <property type="protein sequence ID" value="QJA55896.1"/>
    <property type="molecule type" value="Genomic_DNA"/>
</dbReference>
<feature type="compositionally biased region" description="Acidic residues" evidence="1">
    <location>
        <begin position="23"/>
        <end position="38"/>
    </location>
</feature>
<feature type="compositionally biased region" description="Basic and acidic residues" evidence="1">
    <location>
        <begin position="1"/>
        <end position="11"/>
    </location>
</feature>
<dbReference type="AlphaFoldDB" id="A0A6M3IEM0"/>
<dbReference type="InterPro" id="IPR032427">
    <property type="entry name" value="P22_portal"/>
</dbReference>
<feature type="region of interest" description="Disordered" evidence="1">
    <location>
        <begin position="617"/>
        <end position="637"/>
    </location>
</feature>